<accession>A0A8H6JQD4</accession>
<keyword evidence="2" id="KW-1185">Reference proteome</keyword>
<proteinExistence type="predicted"/>
<evidence type="ECO:0000313" key="1">
    <source>
        <dbReference type="EMBL" id="KAF6816788.1"/>
    </source>
</evidence>
<comment type="caution">
    <text evidence="1">The sequence shown here is derived from an EMBL/GenBank/DDBJ whole genome shotgun (WGS) entry which is preliminary data.</text>
</comment>
<dbReference type="AlphaFoldDB" id="A0A8H6JQD4"/>
<evidence type="ECO:0000313" key="2">
    <source>
        <dbReference type="Proteomes" id="UP000639643"/>
    </source>
</evidence>
<organism evidence="1 2">
    <name type="scientific">Colletotrichum musicola</name>
    <dbReference type="NCBI Taxonomy" id="2175873"/>
    <lineage>
        <taxon>Eukaryota</taxon>
        <taxon>Fungi</taxon>
        <taxon>Dikarya</taxon>
        <taxon>Ascomycota</taxon>
        <taxon>Pezizomycotina</taxon>
        <taxon>Sordariomycetes</taxon>
        <taxon>Hypocreomycetidae</taxon>
        <taxon>Glomerellales</taxon>
        <taxon>Glomerellaceae</taxon>
        <taxon>Colletotrichum</taxon>
        <taxon>Colletotrichum orchidearum species complex</taxon>
    </lineage>
</organism>
<reference evidence="1" key="1">
    <citation type="journal article" date="2020" name="Phytopathology">
        <title>Genome Sequence Resources of Colletotrichum truncatum, C. plurivorum, C. musicola, and C. sojae: Four Species Pathogenic to Soybean (Glycine max).</title>
        <authorList>
            <person name="Rogerio F."/>
            <person name="Boufleur T.R."/>
            <person name="Ciampi-Guillardi M."/>
            <person name="Sukno S.A."/>
            <person name="Thon M.R."/>
            <person name="Massola Junior N.S."/>
            <person name="Baroncelli R."/>
        </authorList>
    </citation>
    <scope>NUCLEOTIDE SEQUENCE</scope>
    <source>
        <strain evidence="1">LFN0074</strain>
    </source>
</reference>
<sequence>MFAELRKGASMGDLIKNVRKER</sequence>
<protein>
    <submittedName>
        <fullName evidence="1">Ribonuclease e inhibitor rraa dimethylmenaquinone methyltransferase</fullName>
    </submittedName>
</protein>
<dbReference type="EMBL" id="WIGM01000667">
    <property type="protein sequence ID" value="KAF6816788.1"/>
    <property type="molecule type" value="Genomic_DNA"/>
</dbReference>
<dbReference type="Proteomes" id="UP000639643">
    <property type="component" value="Unassembled WGS sequence"/>
</dbReference>
<gene>
    <name evidence="1" type="ORF">CMUS01_12208</name>
</gene>
<name>A0A8H6JQD4_9PEZI</name>